<proteinExistence type="predicted"/>
<organism evidence="4 5">
    <name type="scientific">Cordylochernes scorpioides</name>
    <dbReference type="NCBI Taxonomy" id="51811"/>
    <lineage>
        <taxon>Eukaryota</taxon>
        <taxon>Metazoa</taxon>
        <taxon>Ecdysozoa</taxon>
        <taxon>Arthropoda</taxon>
        <taxon>Chelicerata</taxon>
        <taxon>Arachnida</taxon>
        <taxon>Pseudoscorpiones</taxon>
        <taxon>Cheliferoidea</taxon>
        <taxon>Chernetidae</taxon>
        <taxon>Cordylochernes</taxon>
    </lineage>
</organism>
<dbReference type="EMBL" id="CP092872">
    <property type="protein sequence ID" value="UYV72870.1"/>
    <property type="molecule type" value="Genomic_DNA"/>
</dbReference>
<dbReference type="InterPro" id="IPR043128">
    <property type="entry name" value="Rev_trsase/Diguanyl_cyclase"/>
</dbReference>
<protein>
    <submittedName>
        <fullName evidence="4">K02A2.6-like</fullName>
    </submittedName>
</protein>
<name>A0ABY6L0F8_9ARAC</name>
<feature type="transmembrane region" description="Helical" evidence="2">
    <location>
        <begin position="7"/>
        <end position="24"/>
    </location>
</feature>
<keyword evidence="5" id="KW-1185">Reference proteome</keyword>
<evidence type="ECO:0000256" key="2">
    <source>
        <dbReference type="SAM" id="Phobius"/>
    </source>
</evidence>
<gene>
    <name evidence="4" type="ORF">LAZ67_10001039</name>
</gene>
<dbReference type="InterPro" id="IPR041577">
    <property type="entry name" value="RT_RNaseH_2"/>
</dbReference>
<evidence type="ECO:0000256" key="1">
    <source>
        <dbReference type="ARBA" id="ARBA00023268"/>
    </source>
</evidence>
<dbReference type="Proteomes" id="UP001235939">
    <property type="component" value="Chromosome 10"/>
</dbReference>
<keyword evidence="2" id="KW-1133">Transmembrane helix</keyword>
<dbReference type="InterPro" id="IPR050951">
    <property type="entry name" value="Retrovirus_Pol_polyprotein"/>
</dbReference>
<evidence type="ECO:0000313" key="5">
    <source>
        <dbReference type="Proteomes" id="UP001235939"/>
    </source>
</evidence>
<dbReference type="SUPFAM" id="SSF56672">
    <property type="entry name" value="DNA/RNA polymerases"/>
    <property type="match status" value="1"/>
</dbReference>
<sequence length="121" mass="13786">MRNFTTACGIVAYMWSYYLVFIIYNPNCALSLSDLLWNNAKFQFGAEQQNAFFTLKERLSQKPVLHIFKQGWLLELHTDASSHGLGAVLLQKPKIHYISKKKNVTPARNMLQLQTGSFGSS</sequence>
<feature type="domain" description="Reverse transcriptase/retrotransposon-derived protein RNase H-like" evidence="3">
    <location>
        <begin position="45"/>
        <end position="102"/>
    </location>
</feature>
<accession>A0ABY6L0F8</accession>
<dbReference type="PANTHER" id="PTHR37984:SF5">
    <property type="entry name" value="PROTEIN NYNRIN-LIKE"/>
    <property type="match status" value="1"/>
</dbReference>
<dbReference type="Pfam" id="PF17919">
    <property type="entry name" value="RT_RNaseH_2"/>
    <property type="match status" value="1"/>
</dbReference>
<dbReference type="InterPro" id="IPR043502">
    <property type="entry name" value="DNA/RNA_pol_sf"/>
</dbReference>
<keyword evidence="2" id="KW-0472">Membrane</keyword>
<reference evidence="4 5" key="1">
    <citation type="submission" date="2022-01" db="EMBL/GenBank/DDBJ databases">
        <title>A chromosomal length assembly of Cordylochernes scorpioides.</title>
        <authorList>
            <person name="Zeh D."/>
            <person name="Zeh J."/>
        </authorList>
    </citation>
    <scope>NUCLEOTIDE SEQUENCE [LARGE SCALE GENOMIC DNA]</scope>
    <source>
        <strain evidence="4">IN4F17</strain>
        <tissue evidence="4">Whole Body</tissue>
    </source>
</reference>
<evidence type="ECO:0000313" key="4">
    <source>
        <dbReference type="EMBL" id="UYV72870.1"/>
    </source>
</evidence>
<keyword evidence="2" id="KW-0812">Transmembrane</keyword>
<dbReference type="PANTHER" id="PTHR37984">
    <property type="entry name" value="PROTEIN CBG26694"/>
    <property type="match status" value="1"/>
</dbReference>
<dbReference type="Gene3D" id="3.30.70.270">
    <property type="match status" value="1"/>
</dbReference>
<evidence type="ECO:0000259" key="3">
    <source>
        <dbReference type="Pfam" id="PF17919"/>
    </source>
</evidence>
<keyword evidence="1" id="KW-0511">Multifunctional enzyme</keyword>